<feature type="domain" description="Radical SAM core" evidence="7">
    <location>
        <begin position="16"/>
        <end position="245"/>
    </location>
</feature>
<dbReference type="PROSITE" id="PS51918">
    <property type="entry name" value="RADICAL_SAM"/>
    <property type="match status" value="1"/>
</dbReference>
<evidence type="ECO:0000256" key="4">
    <source>
        <dbReference type="ARBA" id="ARBA00023004"/>
    </source>
</evidence>
<dbReference type="PANTHER" id="PTHR43273">
    <property type="entry name" value="ANAEROBIC SULFATASE-MATURATING ENZYME HOMOLOG ASLB-RELATED"/>
    <property type="match status" value="1"/>
</dbReference>
<evidence type="ECO:0000256" key="6">
    <source>
        <dbReference type="ARBA" id="ARBA00023601"/>
    </source>
</evidence>
<dbReference type="Proteomes" id="UP000639419">
    <property type="component" value="Unassembled WGS sequence"/>
</dbReference>
<evidence type="ECO:0000313" key="9">
    <source>
        <dbReference type="Proteomes" id="UP000639419"/>
    </source>
</evidence>
<dbReference type="SFLD" id="SFLDG01067">
    <property type="entry name" value="SPASM/twitch_domain_containing"/>
    <property type="match status" value="1"/>
</dbReference>
<comment type="caution">
    <text evidence="8">The sequence shown here is derived from an EMBL/GenBank/DDBJ whole genome shotgun (WGS) entry which is preliminary data.</text>
</comment>
<dbReference type="PANTHER" id="PTHR43273:SF3">
    <property type="entry name" value="ANAEROBIC SULFATASE-MATURATING ENZYME HOMOLOG ASLB-RELATED"/>
    <property type="match status" value="1"/>
</dbReference>
<dbReference type="EMBL" id="WHOR01000022">
    <property type="protein sequence ID" value="NUB18620.1"/>
    <property type="molecule type" value="Genomic_DNA"/>
</dbReference>
<dbReference type="InterPro" id="IPR013785">
    <property type="entry name" value="Aldolase_TIM"/>
</dbReference>
<reference evidence="8 9" key="1">
    <citation type="submission" date="2019-10" db="EMBL/GenBank/DDBJ databases">
        <title>Genome sequence of Azospirillum formosense CC-Nfb-7.</title>
        <authorList>
            <person name="Ambrosini A."/>
            <person name="Sant'Anna F.H."/>
            <person name="Cassan F.D."/>
            <person name="Souza E.M."/>
            <person name="Passaglia L.M.P."/>
        </authorList>
    </citation>
    <scope>NUCLEOTIDE SEQUENCE [LARGE SCALE GENOMIC DNA]</scope>
    <source>
        <strain evidence="8 9">CC-NFb-7</strain>
    </source>
</reference>
<dbReference type="CDD" id="cd01335">
    <property type="entry name" value="Radical_SAM"/>
    <property type="match status" value="1"/>
</dbReference>
<dbReference type="RefSeq" id="WP_174437916.1">
    <property type="nucleotide sequence ID" value="NZ_BAABCC010000034.1"/>
</dbReference>
<evidence type="ECO:0000256" key="1">
    <source>
        <dbReference type="ARBA" id="ARBA00001966"/>
    </source>
</evidence>
<name>A0ABX2KWL9_9PROT</name>
<organism evidence="8 9">
    <name type="scientific">Azospirillum formosense</name>
    <dbReference type="NCBI Taxonomy" id="861533"/>
    <lineage>
        <taxon>Bacteria</taxon>
        <taxon>Pseudomonadati</taxon>
        <taxon>Pseudomonadota</taxon>
        <taxon>Alphaproteobacteria</taxon>
        <taxon>Rhodospirillales</taxon>
        <taxon>Azospirillaceae</taxon>
        <taxon>Azospirillum</taxon>
    </lineage>
</organism>
<comment type="cofactor">
    <cofactor evidence="1">
        <name>[4Fe-4S] cluster</name>
        <dbReference type="ChEBI" id="CHEBI:49883"/>
    </cofactor>
</comment>
<dbReference type="InterPro" id="IPR023867">
    <property type="entry name" value="Sulphatase_maturase_rSAM"/>
</dbReference>
<accession>A0ABX2KWL9</accession>
<keyword evidence="4" id="KW-0408">Iron</keyword>
<evidence type="ECO:0000313" key="8">
    <source>
        <dbReference type="EMBL" id="NUB18620.1"/>
    </source>
</evidence>
<comment type="similarity">
    <text evidence="6">Belongs to the radical SAM superfamily. Anaerobic sulfatase-maturating enzyme family.</text>
</comment>
<dbReference type="InterPro" id="IPR058240">
    <property type="entry name" value="rSAM_sf"/>
</dbReference>
<dbReference type="InterPro" id="IPR007197">
    <property type="entry name" value="rSAM"/>
</dbReference>
<evidence type="ECO:0000256" key="2">
    <source>
        <dbReference type="ARBA" id="ARBA00022691"/>
    </source>
</evidence>
<dbReference type="Gene3D" id="3.20.20.70">
    <property type="entry name" value="Aldolase class I"/>
    <property type="match status" value="1"/>
</dbReference>
<proteinExistence type="inferred from homology"/>
<protein>
    <submittedName>
        <fullName evidence="8">Radical SAM protein</fullName>
    </submittedName>
</protein>
<dbReference type="SUPFAM" id="SSF102114">
    <property type="entry name" value="Radical SAM enzymes"/>
    <property type="match status" value="1"/>
</dbReference>
<keyword evidence="5" id="KW-0411">Iron-sulfur</keyword>
<sequence>MINDRLDLAEVAAALDNKRLRLFLLPTEYCNFRCTYCYEDFALGRMSEGVVNSVKLFLKTRIPQLRSFSLSWFGGEPLAAKSLVLDITEFSRELAQQHSVAFHSDITTNGYALTQDLCRALLIAGLNHFQISLDGFEEDHDSTRKLANGRGTYQTIMRNLLEMRYNERDFSATIRVHYTDATLSRLPQFVTFLKDAFGADKRFNFFIKRVERLGGPNDASIKQIDIHHERRVLSAVADILGTVGDDEGCPVCYAATGNSLIIRSNGRISKCTVAFTDDRNDIGSINGDGTLQIDQERAAAWLDGLLAYDRNVAACPLIHLRPL</sequence>
<dbReference type="SFLD" id="SFLDS00029">
    <property type="entry name" value="Radical_SAM"/>
    <property type="match status" value="1"/>
</dbReference>
<keyword evidence="3" id="KW-0479">Metal-binding</keyword>
<evidence type="ECO:0000256" key="3">
    <source>
        <dbReference type="ARBA" id="ARBA00022723"/>
    </source>
</evidence>
<keyword evidence="9" id="KW-1185">Reference proteome</keyword>
<evidence type="ECO:0000256" key="5">
    <source>
        <dbReference type="ARBA" id="ARBA00023014"/>
    </source>
</evidence>
<keyword evidence="2" id="KW-0949">S-adenosyl-L-methionine</keyword>
<dbReference type="Pfam" id="PF04055">
    <property type="entry name" value="Radical_SAM"/>
    <property type="match status" value="1"/>
</dbReference>
<gene>
    <name evidence="8" type="ORF">GBZ26_05215</name>
</gene>
<evidence type="ECO:0000259" key="7">
    <source>
        <dbReference type="PROSITE" id="PS51918"/>
    </source>
</evidence>